<feature type="transmembrane region" description="Helical" evidence="6">
    <location>
        <begin position="177"/>
        <end position="199"/>
    </location>
</feature>
<evidence type="ECO:0000256" key="2">
    <source>
        <dbReference type="ARBA" id="ARBA00009773"/>
    </source>
</evidence>
<dbReference type="Pfam" id="PF01594">
    <property type="entry name" value="AI-2E_transport"/>
    <property type="match status" value="1"/>
</dbReference>
<feature type="transmembrane region" description="Helical" evidence="6">
    <location>
        <begin position="27"/>
        <end position="44"/>
    </location>
</feature>
<accession>A0A0H3A995</accession>
<feature type="transmembrane region" description="Helical" evidence="6">
    <location>
        <begin position="298"/>
        <end position="316"/>
    </location>
</feature>
<dbReference type="InterPro" id="IPR002549">
    <property type="entry name" value="AI-2E-like"/>
</dbReference>
<dbReference type="HOGENOM" id="CLU_041771_2_3_7"/>
<evidence type="ECO:0008006" key="9">
    <source>
        <dbReference type="Google" id="ProtNLM"/>
    </source>
</evidence>
<protein>
    <recommendedName>
        <fullName evidence="9">Permease</fullName>
    </recommendedName>
</protein>
<evidence type="ECO:0000256" key="1">
    <source>
        <dbReference type="ARBA" id="ARBA00004141"/>
    </source>
</evidence>
<feature type="transmembrane region" description="Helical" evidence="6">
    <location>
        <begin position="234"/>
        <end position="262"/>
    </location>
</feature>
<evidence type="ECO:0000256" key="6">
    <source>
        <dbReference type="SAM" id="Phobius"/>
    </source>
</evidence>
<comment type="similarity">
    <text evidence="2">Belongs to the autoinducer-2 exporter (AI-2E) (TC 2.A.86) family.</text>
</comment>
<dbReference type="KEGG" id="dvl:Dvul_1868"/>
<evidence type="ECO:0000313" key="8">
    <source>
        <dbReference type="Proteomes" id="UP000009173"/>
    </source>
</evidence>
<dbReference type="GO" id="GO:0016020">
    <property type="term" value="C:membrane"/>
    <property type="evidence" value="ECO:0007669"/>
    <property type="project" value="UniProtKB-SubCell"/>
</dbReference>
<evidence type="ECO:0000256" key="4">
    <source>
        <dbReference type="ARBA" id="ARBA00022989"/>
    </source>
</evidence>
<evidence type="ECO:0000256" key="5">
    <source>
        <dbReference type="ARBA" id="ARBA00023136"/>
    </source>
</evidence>
<feature type="transmembrane region" description="Helical" evidence="6">
    <location>
        <begin position="80"/>
        <end position="106"/>
    </location>
</feature>
<name>A0A0H3A995_NITV4</name>
<sequence length="399" mass="43166">MTRVTTTGIPMNNVPSGRHHVSTSRNLFAWFLFALLLLSLYLSYQLVAPFLHTIILSSVFSASIYPFYRRLTSYLGERPVPAALLVLAGVVILVVIPVVVFVIGLIPQAVASVSAITRWLAGHGGLDGLNDAALAPYIAWVRENLPFIDPAQLDVRSSLVQASRAAGQTLLQWGTYVLGNTLLLFGHFLLLLLCMFFMLKDGAWMVQRVRYLSPLRIDQQDRIILELRRVGRSVLVGGLLVAVIQGLLGGVALAAVGIPALFWGTLMAFASLVPVVGTGLVWVPAVCYLLLTSQWESALFLSLWCGIVVVGADSILRPYFMRGGVGMPVFFIFLSILGGVKAFGMLGILDGPLILSFTVVMLSLYGDEYRDILDAGSLAHSRGAECEKGEASEEGPDGT</sequence>
<gene>
    <name evidence="7" type="ordered locus">Dvul_1868</name>
</gene>
<dbReference type="Proteomes" id="UP000009173">
    <property type="component" value="Chromosome"/>
</dbReference>
<evidence type="ECO:0000256" key="3">
    <source>
        <dbReference type="ARBA" id="ARBA00022692"/>
    </source>
</evidence>
<dbReference type="PANTHER" id="PTHR21716">
    <property type="entry name" value="TRANSMEMBRANE PROTEIN"/>
    <property type="match status" value="1"/>
</dbReference>
<organism evidence="7 8">
    <name type="scientific">Nitratidesulfovibrio vulgaris (strain DP4)</name>
    <name type="common">Desulfovibrio vulgaris</name>
    <dbReference type="NCBI Taxonomy" id="391774"/>
    <lineage>
        <taxon>Bacteria</taxon>
        <taxon>Pseudomonadati</taxon>
        <taxon>Thermodesulfobacteriota</taxon>
        <taxon>Desulfovibrionia</taxon>
        <taxon>Desulfovibrionales</taxon>
        <taxon>Desulfovibrionaceae</taxon>
        <taxon>Nitratidesulfovibrio</taxon>
    </lineage>
</organism>
<feature type="transmembrane region" description="Helical" evidence="6">
    <location>
        <begin position="268"/>
        <end position="291"/>
    </location>
</feature>
<keyword evidence="4 6" id="KW-1133">Transmembrane helix</keyword>
<feature type="transmembrane region" description="Helical" evidence="6">
    <location>
        <begin position="328"/>
        <end position="349"/>
    </location>
</feature>
<proteinExistence type="inferred from homology"/>
<keyword evidence="5 6" id="KW-0472">Membrane</keyword>
<comment type="subcellular location">
    <subcellularLocation>
        <location evidence="1">Membrane</location>
        <topology evidence="1">Multi-pass membrane protein</topology>
    </subcellularLocation>
</comment>
<evidence type="ECO:0000313" key="7">
    <source>
        <dbReference type="EMBL" id="ABM28885.1"/>
    </source>
</evidence>
<dbReference type="EMBL" id="CP000527">
    <property type="protein sequence ID" value="ABM28885.1"/>
    <property type="molecule type" value="Genomic_DNA"/>
</dbReference>
<reference evidence="8" key="1">
    <citation type="journal article" date="2009" name="Environ. Microbiol.">
        <title>Contribution of mobile genetic elements to Desulfovibrio vulgaris genome plasticity.</title>
        <authorList>
            <person name="Walker C.B."/>
            <person name="Stolyar S."/>
            <person name="Chivian D."/>
            <person name="Pinel N."/>
            <person name="Gabster J.A."/>
            <person name="Dehal P.S."/>
            <person name="He Z."/>
            <person name="Yang Z.K."/>
            <person name="Yen H.C."/>
            <person name="Zhou J."/>
            <person name="Wall J.D."/>
            <person name="Hazen T.C."/>
            <person name="Arkin A.P."/>
            <person name="Stahl D.A."/>
        </authorList>
    </citation>
    <scope>NUCLEOTIDE SEQUENCE [LARGE SCALE GENOMIC DNA]</scope>
    <source>
        <strain evidence="8">DP4</strain>
    </source>
</reference>
<dbReference type="AlphaFoldDB" id="A0A0H3A995"/>
<keyword evidence="3 6" id="KW-0812">Transmembrane</keyword>
<dbReference type="PANTHER" id="PTHR21716:SF4">
    <property type="entry name" value="TRANSMEMBRANE PROTEIN 245"/>
    <property type="match status" value="1"/>
</dbReference>
<feature type="transmembrane region" description="Helical" evidence="6">
    <location>
        <begin position="50"/>
        <end position="68"/>
    </location>
</feature>